<name>A0ABM3LXY2_BICAN</name>
<dbReference type="PANTHER" id="PTHR11362:SF82">
    <property type="entry name" value="PHOSPHATIDYLETHANOLAMINE-BINDING PROTEIN 4"/>
    <property type="match status" value="1"/>
</dbReference>
<dbReference type="Gene3D" id="3.90.280.10">
    <property type="entry name" value="PEBP-like"/>
    <property type="match status" value="1"/>
</dbReference>
<dbReference type="SUPFAM" id="SSF49777">
    <property type="entry name" value="PEBP-like"/>
    <property type="match status" value="1"/>
</dbReference>
<dbReference type="CDD" id="cd00866">
    <property type="entry name" value="PEBP_euk"/>
    <property type="match status" value="1"/>
</dbReference>
<proteinExistence type="predicted"/>
<sequence>MVVPQCIPNAPKNKLTLIFNNKEIEFGTKIHPFETVSASYLAYSANPNVLHTLTIFDPDQPFLYLPFGGQLLQGLIVNIPGMDVQHGDRLGVYVPHIPHPGSSYHRCVYLIFKQLEKIKITVDLRISLSTNLTQFNVYEFAKKFKLGDPIAGNFFISKLGTGEPRRVETPQITGH</sequence>
<accession>A0ABM3LXY2</accession>
<dbReference type="InterPro" id="IPR035810">
    <property type="entry name" value="PEBP_euk"/>
</dbReference>
<dbReference type="InterPro" id="IPR036610">
    <property type="entry name" value="PEBP-like_sf"/>
</dbReference>
<dbReference type="Proteomes" id="UP001652582">
    <property type="component" value="Chromosome 20"/>
</dbReference>
<dbReference type="GeneID" id="112052659"/>
<dbReference type="RefSeq" id="XP_052743881.1">
    <property type="nucleotide sequence ID" value="XM_052887921.1"/>
</dbReference>
<dbReference type="PANTHER" id="PTHR11362">
    <property type="entry name" value="PHOSPHATIDYLETHANOLAMINE-BINDING PROTEIN"/>
    <property type="match status" value="1"/>
</dbReference>
<reference evidence="2" key="1">
    <citation type="submission" date="2025-08" db="UniProtKB">
        <authorList>
            <consortium name="RefSeq"/>
        </authorList>
    </citation>
    <scope>IDENTIFICATION</scope>
</reference>
<evidence type="ECO:0000313" key="1">
    <source>
        <dbReference type="Proteomes" id="UP001652582"/>
    </source>
</evidence>
<evidence type="ECO:0000313" key="2">
    <source>
        <dbReference type="RefSeq" id="XP_052743881.1"/>
    </source>
</evidence>
<keyword evidence="1" id="KW-1185">Reference proteome</keyword>
<protein>
    <submittedName>
        <fullName evidence="2">Protein D2-like</fullName>
    </submittedName>
</protein>
<gene>
    <name evidence="2" type="primary">LOC112052659</name>
</gene>
<organism evidence="1 2">
    <name type="scientific">Bicyclus anynana</name>
    <name type="common">Squinting bush brown butterfly</name>
    <dbReference type="NCBI Taxonomy" id="110368"/>
    <lineage>
        <taxon>Eukaryota</taxon>
        <taxon>Metazoa</taxon>
        <taxon>Ecdysozoa</taxon>
        <taxon>Arthropoda</taxon>
        <taxon>Hexapoda</taxon>
        <taxon>Insecta</taxon>
        <taxon>Pterygota</taxon>
        <taxon>Neoptera</taxon>
        <taxon>Endopterygota</taxon>
        <taxon>Lepidoptera</taxon>
        <taxon>Glossata</taxon>
        <taxon>Ditrysia</taxon>
        <taxon>Papilionoidea</taxon>
        <taxon>Nymphalidae</taxon>
        <taxon>Satyrinae</taxon>
        <taxon>Satyrini</taxon>
        <taxon>Mycalesina</taxon>
        <taxon>Bicyclus</taxon>
    </lineage>
</organism>